<keyword evidence="1" id="KW-0812">Transmembrane</keyword>
<comment type="caution">
    <text evidence="2">The sequence shown here is derived from an EMBL/GenBank/DDBJ whole genome shotgun (WGS) entry which is preliminary data.</text>
</comment>
<proteinExistence type="predicted"/>
<keyword evidence="1" id="KW-0472">Membrane</keyword>
<dbReference type="AlphaFoldDB" id="A0AAV3M244"/>
<feature type="transmembrane region" description="Helical" evidence="1">
    <location>
        <begin position="6"/>
        <end position="24"/>
    </location>
</feature>
<dbReference type="Pfam" id="PF04550">
    <property type="entry name" value="Phage_holin_3_2"/>
    <property type="match status" value="1"/>
</dbReference>
<evidence type="ECO:0000256" key="1">
    <source>
        <dbReference type="SAM" id="Phobius"/>
    </source>
</evidence>
<dbReference type="GO" id="GO:0044660">
    <property type="term" value="P:viral release via pore formation in host cell membrane"/>
    <property type="evidence" value="ECO:0007669"/>
    <property type="project" value="InterPro"/>
</dbReference>
<dbReference type="RefSeq" id="WP_006813479.1">
    <property type="nucleotide sequence ID" value="NZ_JALD01000069.1"/>
</dbReference>
<keyword evidence="1" id="KW-1133">Transmembrane helix</keyword>
<evidence type="ECO:0000313" key="2">
    <source>
        <dbReference type="EMBL" id="EUD09664.1"/>
    </source>
</evidence>
<protein>
    <submittedName>
        <fullName evidence="2">Phage holin family 2</fullName>
    </submittedName>
</protein>
<dbReference type="InterPro" id="IPR007633">
    <property type="entry name" value="Phage_P2_Holin"/>
</dbReference>
<dbReference type="EMBL" id="JALD01000069">
    <property type="protein sequence ID" value="EUD09664.1"/>
    <property type="molecule type" value="Genomic_DNA"/>
</dbReference>
<dbReference type="Proteomes" id="UP000022311">
    <property type="component" value="Unassembled WGS sequence"/>
</dbReference>
<gene>
    <name evidence="2" type="ORF">HMPREF1563_2861</name>
</gene>
<reference evidence="2 3" key="1">
    <citation type="submission" date="2014-01" db="EMBL/GenBank/DDBJ databases">
        <authorList>
            <person name="Durkin A.S."/>
            <person name="McCorrison J."/>
            <person name="Torralba M."/>
            <person name="Gillis M."/>
            <person name="Haft D.H."/>
            <person name="Methe B."/>
            <person name="Sutton G."/>
            <person name="Nelson K.E."/>
        </authorList>
    </citation>
    <scope>NUCLEOTIDE SEQUENCE [LARGE SCALE GENOMIC DNA]</scope>
    <source>
        <strain evidence="2 3">205/92</strain>
    </source>
</reference>
<organism evidence="2 3">
    <name type="scientific">Providencia alcalifaciens 205/92</name>
    <dbReference type="NCBI Taxonomy" id="1256988"/>
    <lineage>
        <taxon>Bacteria</taxon>
        <taxon>Pseudomonadati</taxon>
        <taxon>Pseudomonadota</taxon>
        <taxon>Gammaproteobacteria</taxon>
        <taxon>Enterobacterales</taxon>
        <taxon>Morganellaceae</taxon>
        <taxon>Providencia</taxon>
    </lineage>
</organism>
<feature type="transmembrane region" description="Helical" evidence="1">
    <location>
        <begin position="36"/>
        <end position="56"/>
    </location>
</feature>
<name>A0AAV3M244_9GAMM</name>
<feature type="transmembrane region" description="Helical" evidence="1">
    <location>
        <begin position="62"/>
        <end position="79"/>
    </location>
</feature>
<sequence length="97" mass="10200">MEEHEKTLLTIAVMGALIGIGKMLTGAEPITIKLFIGRVILGAATSVAAAAILIWIPDLSPIALTGLASALGIAGYQAVEMWLKKRGNTLLQGKFKK</sequence>
<accession>A0AAV3M244</accession>
<evidence type="ECO:0000313" key="3">
    <source>
        <dbReference type="Proteomes" id="UP000022311"/>
    </source>
</evidence>